<evidence type="ECO:0000256" key="4">
    <source>
        <dbReference type="ARBA" id="ARBA00022801"/>
    </source>
</evidence>
<feature type="transmembrane region" description="Helical" evidence="7">
    <location>
        <begin position="229"/>
        <end position="247"/>
    </location>
</feature>
<feature type="transmembrane region" description="Helical" evidence="7">
    <location>
        <begin position="190"/>
        <end position="217"/>
    </location>
</feature>
<dbReference type="GO" id="GO:0008233">
    <property type="term" value="F:peptidase activity"/>
    <property type="evidence" value="ECO:0007669"/>
    <property type="project" value="UniProtKB-KW"/>
</dbReference>
<dbReference type="Pfam" id="PF01694">
    <property type="entry name" value="Rhomboid"/>
    <property type="match status" value="1"/>
</dbReference>
<feature type="transmembrane region" description="Helical" evidence="7">
    <location>
        <begin position="282"/>
        <end position="299"/>
    </location>
</feature>
<feature type="transmembrane region" description="Helical" evidence="7">
    <location>
        <begin position="253"/>
        <end position="270"/>
    </location>
</feature>
<gene>
    <name evidence="9" type="ORF">OW763_09330</name>
</gene>
<dbReference type="InterPro" id="IPR022764">
    <property type="entry name" value="Peptidase_S54_rhomboid_dom"/>
</dbReference>
<sequence>MKKNEFEKITIEIFNQYYNYNIGEFNSKSGKTSFWGITKELNNRRQNVVFLYLDNFNDMDISLYDEVIKIIVIDSKNPITDIEKIKETVEGERLIIVNKDNNELLYHSFGVEETVAQIQSVLNYREKLKEEKARAKKPVITISIIAINVVMYIITILLSGNILGSILESDIRVLIVLGAKVNELIAQGQYYRLITCAFLHGGLIHLLVNMYALYVLGPLVETVYGKIKYLVIYFSAALVSSVFSYLFSESVSIGASGAIFGLLGAILVFAFKRRDKVGKGMVKNVLSVIAMNVFIGVALPNIDNFGHLGGLVGGLLISGILLLV</sequence>
<evidence type="ECO:0000256" key="6">
    <source>
        <dbReference type="ARBA" id="ARBA00023136"/>
    </source>
</evidence>
<dbReference type="InterPro" id="IPR035952">
    <property type="entry name" value="Rhomboid-like_sf"/>
</dbReference>
<keyword evidence="10" id="KW-1185">Reference proteome</keyword>
<comment type="subcellular location">
    <subcellularLocation>
        <location evidence="1">Membrane</location>
        <topology evidence="1">Multi-pass membrane protein</topology>
    </subcellularLocation>
</comment>
<keyword evidence="6 7" id="KW-0472">Membrane</keyword>
<feature type="transmembrane region" description="Helical" evidence="7">
    <location>
        <begin position="305"/>
        <end position="323"/>
    </location>
</feature>
<evidence type="ECO:0000256" key="5">
    <source>
        <dbReference type="ARBA" id="ARBA00022989"/>
    </source>
</evidence>
<dbReference type="GO" id="GO:0006508">
    <property type="term" value="P:proteolysis"/>
    <property type="evidence" value="ECO:0007669"/>
    <property type="project" value="UniProtKB-KW"/>
</dbReference>
<evidence type="ECO:0000256" key="3">
    <source>
        <dbReference type="ARBA" id="ARBA00022692"/>
    </source>
</evidence>
<feature type="domain" description="Peptidase S54 rhomboid" evidence="8">
    <location>
        <begin position="188"/>
        <end position="322"/>
    </location>
</feature>
<evidence type="ECO:0000259" key="8">
    <source>
        <dbReference type="Pfam" id="PF01694"/>
    </source>
</evidence>
<organism evidence="9 10">
    <name type="scientific">Clostridium aestuarii</name>
    <dbReference type="NCBI Taxonomy" id="338193"/>
    <lineage>
        <taxon>Bacteria</taxon>
        <taxon>Bacillati</taxon>
        <taxon>Bacillota</taxon>
        <taxon>Clostridia</taxon>
        <taxon>Eubacteriales</taxon>
        <taxon>Clostridiaceae</taxon>
        <taxon>Clostridium</taxon>
    </lineage>
</organism>
<keyword evidence="5 7" id="KW-1133">Transmembrane helix</keyword>
<dbReference type="RefSeq" id="WP_268040843.1">
    <property type="nucleotide sequence ID" value="NZ_JAPQER010000003.1"/>
</dbReference>
<dbReference type="Gene3D" id="1.20.1540.10">
    <property type="entry name" value="Rhomboid-like"/>
    <property type="match status" value="1"/>
</dbReference>
<evidence type="ECO:0000313" key="9">
    <source>
        <dbReference type="EMBL" id="MCY6484541.1"/>
    </source>
</evidence>
<dbReference type="SUPFAM" id="SSF144091">
    <property type="entry name" value="Rhomboid-like"/>
    <property type="match status" value="1"/>
</dbReference>
<keyword evidence="3 7" id="KW-0812">Transmembrane</keyword>
<accession>A0ABT4CZX7</accession>
<dbReference type="Proteomes" id="UP001078443">
    <property type="component" value="Unassembled WGS sequence"/>
</dbReference>
<proteinExistence type="inferred from homology"/>
<keyword evidence="4" id="KW-0378">Hydrolase</keyword>
<comment type="similarity">
    <text evidence="2">Belongs to the peptidase S54 family.</text>
</comment>
<protein>
    <submittedName>
        <fullName evidence="9">Rhomboid family intramembrane serine protease</fullName>
    </submittedName>
</protein>
<dbReference type="PANTHER" id="PTHR43731">
    <property type="entry name" value="RHOMBOID PROTEASE"/>
    <property type="match status" value="1"/>
</dbReference>
<dbReference type="InterPro" id="IPR050925">
    <property type="entry name" value="Rhomboid_protease_S54"/>
</dbReference>
<comment type="caution">
    <text evidence="9">The sequence shown here is derived from an EMBL/GenBank/DDBJ whole genome shotgun (WGS) entry which is preliminary data.</text>
</comment>
<dbReference type="PANTHER" id="PTHR43731:SF14">
    <property type="entry name" value="PRESENILIN-ASSOCIATED RHOMBOID-LIKE PROTEIN, MITOCHONDRIAL"/>
    <property type="match status" value="1"/>
</dbReference>
<evidence type="ECO:0000256" key="7">
    <source>
        <dbReference type="SAM" id="Phobius"/>
    </source>
</evidence>
<feature type="transmembrane region" description="Helical" evidence="7">
    <location>
        <begin position="139"/>
        <end position="163"/>
    </location>
</feature>
<keyword evidence="9" id="KW-0645">Protease</keyword>
<evidence type="ECO:0000256" key="1">
    <source>
        <dbReference type="ARBA" id="ARBA00004141"/>
    </source>
</evidence>
<name>A0ABT4CZX7_9CLOT</name>
<evidence type="ECO:0000313" key="10">
    <source>
        <dbReference type="Proteomes" id="UP001078443"/>
    </source>
</evidence>
<evidence type="ECO:0000256" key="2">
    <source>
        <dbReference type="ARBA" id="ARBA00009045"/>
    </source>
</evidence>
<reference evidence="9" key="1">
    <citation type="submission" date="2022-12" db="EMBL/GenBank/DDBJ databases">
        <authorList>
            <person name="Wang J."/>
        </authorList>
    </citation>
    <scope>NUCLEOTIDE SEQUENCE</scope>
    <source>
        <strain evidence="9">HY-45-18</strain>
    </source>
</reference>
<dbReference type="EMBL" id="JAPQER010000003">
    <property type="protein sequence ID" value="MCY6484541.1"/>
    <property type="molecule type" value="Genomic_DNA"/>
</dbReference>